<dbReference type="OrthoDB" id="5865697at2759"/>
<dbReference type="AlphaFoldDB" id="A0A2G9THS0"/>
<feature type="domain" description="C2H2-type" evidence="1">
    <location>
        <begin position="21"/>
        <end position="44"/>
    </location>
</feature>
<reference evidence="2 3" key="1">
    <citation type="submission" date="2015-09" db="EMBL/GenBank/DDBJ databases">
        <title>Draft genome of the parasitic nematode Teladorsagia circumcincta isolate WARC Sus (inbred).</title>
        <authorList>
            <person name="Mitreva M."/>
        </authorList>
    </citation>
    <scope>NUCLEOTIDE SEQUENCE [LARGE SCALE GENOMIC DNA]</scope>
    <source>
        <strain evidence="2 3">S</strain>
    </source>
</reference>
<dbReference type="InterPro" id="IPR013087">
    <property type="entry name" value="Znf_C2H2_type"/>
</dbReference>
<dbReference type="Gene3D" id="3.30.160.60">
    <property type="entry name" value="Classic Zinc Finger"/>
    <property type="match status" value="1"/>
</dbReference>
<dbReference type="EMBL" id="KZ365155">
    <property type="protein sequence ID" value="PIO57507.1"/>
    <property type="molecule type" value="Genomic_DNA"/>
</dbReference>
<evidence type="ECO:0000313" key="2">
    <source>
        <dbReference type="EMBL" id="PIO57507.1"/>
    </source>
</evidence>
<gene>
    <name evidence="2" type="ORF">TELCIR_21079</name>
</gene>
<dbReference type="Proteomes" id="UP000230423">
    <property type="component" value="Unassembled WGS sequence"/>
</dbReference>
<dbReference type="PROSITE" id="PS00028">
    <property type="entry name" value="ZINC_FINGER_C2H2_1"/>
    <property type="match status" value="1"/>
</dbReference>
<dbReference type="PANTHER" id="PTHR36945">
    <property type="entry name" value="HIGH INCIDENCE OF MALES (INCREASED X CHROMOSOME LOSS)-RELATED-RELATED"/>
    <property type="match status" value="1"/>
</dbReference>
<protein>
    <recommendedName>
        <fullName evidence="1">C2H2-type domain-containing protein</fullName>
    </recommendedName>
</protein>
<evidence type="ECO:0000313" key="3">
    <source>
        <dbReference type="Proteomes" id="UP000230423"/>
    </source>
</evidence>
<dbReference type="GO" id="GO:0000794">
    <property type="term" value="C:condensed nuclear chromosome"/>
    <property type="evidence" value="ECO:0007669"/>
    <property type="project" value="TreeGrafter"/>
</dbReference>
<sequence>VVKDNDVLPDVDAEDFKTFRCHMPGCGKKLLWRRHYGKHRLVDHVRTHWGNAVKLCKICDYKASCPRKVYRHHKIKHRNMPYTGATSTE</sequence>
<evidence type="ECO:0000259" key="1">
    <source>
        <dbReference type="PROSITE" id="PS00028"/>
    </source>
</evidence>
<dbReference type="InterPro" id="IPR053360">
    <property type="entry name" value="Zinc_finger_domain"/>
</dbReference>
<name>A0A2G9THS0_TELCI</name>
<organism evidence="2 3">
    <name type="scientific">Teladorsagia circumcincta</name>
    <name type="common">Brown stomach worm</name>
    <name type="synonym">Ostertagia circumcincta</name>
    <dbReference type="NCBI Taxonomy" id="45464"/>
    <lineage>
        <taxon>Eukaryota</taxon>
        <taxon>Metazoa</taxon>
        <taxon>Ecdysozoa</taxon>
        <taxon>Nematoda</taxon>
        <taxon>Chromadorea</taxon>
        <taxon>Rhabditida</taxon>
        <taxon>Rhabditina</taxon>
        <taxon>Rhabditomorpha</taxon>
        <taxon>Strongyloidea</taxon>
        <taxon>Trichostrongylidae</taxon>
        <taxon>Teladorsagia</taxon>
    </lineage>
</organism>
<proteinExistence type="predicted"/>
<keyword evidence="3" id="KW-1185">Reference proteome</keyword>
<dbReference type="PANTHER" id="PTHR36945:SF2">
    <property type="entry name" value="C2H2-TYPE DOMAIN-CONTAINING PROTEIN"/>
    <property type="match status" value="1"/>
</dbReference>
<feature type="non-terminal residue" evidence="2">
    <location>
        <position position="1"/>
    </location>
</feature>
<accession>A0A2G9THS0</accession>
<dbReference type="GO" id="GO:0045132">
    <property type="term" value="P:meiotic chromosome segregation"/>
    <property type="evidence" value="ECO:0007669"/>
    <property type="project" value="TreeGrafter"/>
</dbReference>